<sequence length="82" mass="10058">MRRVFVRETRLARWLQRLPRRSARHPLYCVSYWRWVKWPIPLQRLLVCRSWHPKTVISEAATVNPTVCIFSYLICAVWTVWF</sequence>
<proteinExistence type="predicted"/>
<dbReference type="InParanoid" id="A0A0P0Y726"/>
<reference evidence="1 2" key="3">
    <citation type="journal article" date="2013" name="Rice">
        <title>Improvement of the Oryza sativa Nipponbare reference genome using next generation sequence and optical map data.</title>
        <authorList>
            <person name="Kawahara Y."/>
            <person name="de la Bastide M."/>
            <person name="Hamilton J.P."/>
            <person name="Kanamori H."/>
            <person name="McCombie W.R."/>
            <person name="Ouyang S."/>
            <person name="Schwartz D.C."/>
            <person name="Tanaka T."/>
            <person name="Wu J."/>
            <person name="Zhou S."/>
            <person name="Childs K.L."/>
            <person name="Davidson R.M."/>
            <person name="Lin H."/>
            <person name="Quesada-Ocampo L."/>
            <person name="Vaillancourt B."/>
            <person name="Sakai H."/>
            <person name="Lee S.S."/>
            <person name="Kim J."/>
            <person name="Numa H."/>
            <person name="Itoh T."/>
            <person name="Buell C.R."/>
            <person name="Matsumoto T."/>
        </authorList>
    </citation>
    <scope>NUCLEOTIDE SEQUENCE [LARGE SCALE GENOMIC DNA]</scope>
    <source>
        <strain evidence="2">cv. Nipponbare</strain>
    </source>
</reference>
<dbReference type="PaxDb" id="39947-A0A0P0Y726"/>
<dbReference type="Proteomes" id="UP000059680">
    <property type="component" value="Chromosome 12"/>
</dbReference>
<keyword evidence="2" id="KW-1185">Reference proteome</keyword>
<evidence type="ECO:0000313" key="1">
    <source>
        <dbReference type="EMBL" id="BAT15926.1"/>
    </source>
</evidence>
<name>A0A0P0Y726_ORYSJ</name>
<gene>
    <name evidence="1" type="ordered locus">Os12g0152750</name>
    <name evidence="1" type="ORF">OSNPB_120152750</name>
</gene>
<protein>
    <submittedName>
        <fullName evidence="1">Os12g0152750 protein</fullName>
    </submittedName>
</protein>
<dbReference type="AlphaFoldDB" id="A0A0P0Y726"/>
<dbReference type="EMBL" id="AP014968">
    <property type="protein sequence ID" value="BAT15926.1"/>
    <property type="molecule type" value="Genomic_DNA"/>
</dbReference>
<dbReference type="Gramene" id="Os12t0152750-00">
    <property type="protein sequence ID" value="Os12t0152750-00"/>
    <property type="gene ID" value="Os12g0152750"/>
</dbReference>
<reference evidence="1 2" key="2">
    <citation type="journal article" date="2013" name="Plant Cell Physiol.">
        <title>Rice Annotation Project Database (RAP-DB): an integrative and interactive database for rice genomics.</title>
        <authorList>
            <person name="Sakai H."/>
            <person name="Lee S.S."/>
            <person name="Tanaka T."/>
            <person name="Numa H."/>
            <person name="Kim J."/>
            <person name="Kawahara Y."/>
            <person name="Wakimoto H."/>
            <person name="Yang C.C."/>
            <person name="Iwamoto M."/>
            <person name="Abe T."/>
            <person name="Yamada Y."/>
            <person name="Muto A."/>
            <person name="Inokuchi H."/>
            <person name="Ikemura T."/>
            <person name="Matsumoto T."/>
            <person name="Sasaki T."/>
            <person name="Itoh T."/>
        </authorList>
    </citation>
    <scope>NUCLEOTIDE SEQUENCE [LARGE SCALE GENOMIC DNA]</scope>
    <source>
        <strain evidence="2">cv. Nipponbare</strain>
    </source>
</reference>
<organism evidence="1 2">
    <name type="scientific">Oryza sativa subsp. japonica</name>
    <name type="common">Rice</name>
    <dbReference type="NCBI Taxonomy" id="39947"/>
    <lineage>
        <taxon>Eukaryota</taxon>
        <taxon>Viridiplantae</taxon>
        <taxon>Streptophyta</taxon>
        <taxon>Embryophyta</taxon>
        <taxon>Tracheophyta</taxon>
        <taxon>Spermatophyta</taxon>
        <taxon>Magnoliopsida</taxon>
        <taxon>Liliopsida</taxon>
        <taxon>Poales</taxon>
        <taxon>Poaceae</taxon>
        <taxon>BOP clade</taxon>
        <taxon>Oryzoideae</taxon>
        <taxon>Oryzeae</taxon>
        <taxon>Oryzinae</taxon>
        <taxon>Oryza</taxon>
        <taxon>Oryza sativa</taxon>
    </lineage>
</organism>
<accession>A0A0P0Y726</accession>
<reference evidence="2" key="1">
    <citation type="journal article" date="2005" name="Nature">
        <title>The map-based sequence of the rice genome.</title>
        <authorList>
            <consortium name="International rice genome sequencing project (IRGSP)"/>
            <person name="Matsumoto T."/>
            <person name="Wu J."/>
            <person name="Kanamori H."/>
            <person name="Katayose Y."/>
            <person name="Fujisawa M."/>
            <person name="Namiki N."/>
            <person name="Mizuno H."/>
            <person name="Yamamoto K."/>
            <person name="Antonio B.A."/>
            <person name="Baba T."/>
            <person name="Sakata K."/>
            <person name="Nagamura Y."/>
            <person name="Aoki H."/>
            <person name="Arikawa K."/>
            <person name="Arita K."/>
            <person name="Bito T."/>
            <person name="Chiden Y."/>
            <person name="Fujitsuka N."/>
            <person name="Fukunaka R."/>
            <person name="Hamada M."/>
            <person name="Harada C."/>
            <person name="Hayashi A."/>
            <person name="Hijishita S."/>
            <person name="Honda M."/>
            <person name="Hosokawa S."/>
            <person name="Ichikawa Y."/>
            <person name="Idonuma A."/>
            <person name="Iijima M."/>
            <person name="Ikeda M."/>
            <person name="Ikeno M."/>
            <person name="Ito K."/>
            <person name="Ito S."/>
            <person name="Ito T."/>
            <person name="Ito Y."/>
            <person name="Ito Y."/>
            <person name="Iwabuchi A."/>
            <person name="Kamiya K."/>
            <person name="Karasawa W."/>
            <person name="Kurita K."/>
            <person name="Katagiri S."/>
            <person name="Kikuta A."/>
            <person name="Kobayashi H."/>
            <person name="Kobayashi N."/>
            <person name="Machita K."/>
            <person name="Maehara T."/>
            <person name="Masukawa M."/>
            <person name="Mizubayashi T."/>
            <person name="Mukai Y."/>
            <person name="Nagasaki H."/>
            <person name="Nagata Y."/>
            <person name="Naito S."/>
            <person name="Nakashima M."/>
            <person name="Nakama Y."/>
            <person name="Nakamichi Y."/>
            <person name="Nakamura M."/>
            <person name="Meguro A."/>
            <person name="Negishi M."/>
            <person name="Ohta I."/>
            <person name="Ohta T."/>
            <person name="Okamoto M."/>
            <person name="Ono N."/>
            <person name="Saji S."/>
            <person name="Sakaguchi M."/>
            <person name="Sakai K."/>
            <person name="Shibata M."/>
            <person name="Shimokawa T."/>
            <person name="Song J."/>
            <person name="Takazaki Y."/>
            <person name="Terasawa K."/>
            <person name="Tsugane M."/>
            <person name="Tsuji K."/>
            <person name="Ueda S."/>
            <person name="Waki K."/>
            <person name="Yamagata H."/>
            <person name="Yamamoto M."/>
            <person name="Yamamoto S."/>
            <person name="Yamane H."/>
            <person name="Yoshiki S."/>
            <person name="Yoshihara R."/>
            <person name="Yukawa K."/>
            <person name="Zhong H."/>
            <person name="Yano M."/>
            <person name="Yuan Q."/>
            <person name="Ouyang S."/>
            <person name="Liu J."/>
            <person name="Jones K.M."/>
            <person name="Gansberger K."/>
            <person name="Moffat K."/>
            <person name="Hill J."/>
            <person name="Bera J."/>
            <person name="Fadrosh D."/>
            <person name="Jin S."/>
            <person name="Johri S."/>
            <person name="Kim M."/>
            <person name="Overton L."/>
            <person name="Reardon M."/>
            <person name="Tsitrin T."/>
            <person name="Vuong H."/>
            <person name="Weaver B."/>
            <person name="Ciecko A."/>
            <person name="Tallon L."/>
            <person name="Jackson J."/>
            <person name="Pai G."/>
            <person name="Aken S.V."/>
            <person name="Utterback T."/>
            <person name="Reidmuller S."/>
            <person name="Feldblyum T."/>
            <person name="Hsiao J."/>
            <person name="Zismann V."/>
            <person name="Iobst S."/>
            <person name="de Vazeille A.R."/>
            <person name="Buell C.R."/>
            <person name="Ying K."/>
            <person name="Li Y."/>
            <person name="Lu T."/>
            <person name="Huang Y."/>
            <person name="Zhao Q."/>
            <person name="Feng Q."/>
            <person name="Zhang L."/>
            <person name="Zhu J."/>
            <person name="Weng Q."/>
            <person name="Mu J."/>
            <person name="Lu Y."/>
            <person name="Fan D."/>
            <person name="Liu Y."/>
            <person name="Guan J."/>
            <person name="Zhang Y."/>
            <person name="Yu S."/>
            <person name="Liu X."/>
            <person name="Zhang Y."/>
            <person name="Hong G."/>
            <person name="Han B."/>
            <person name="Choisne N."/>
            <person name="Demange N."/>
            <person name="Orjeda G."/>
            <person name="Samain S."/>
            <person name="Cattolico L."/>
            <person name="Pelletier E."/>
            <person name="Couloux A."/>
            <person name="Segurens B."/>
            <person name="Wincker P."/>
            <person name="D'Hont A."/>
            <person name="Scarpelli C."/>
            <person name="Weissenbach J."/>
            <person name="Salanoubat M."/>
            <person name="Quetier F."/>
            <person name="Yu Y."/>
            <person name="Kim H.R."/>
            <person name="Rambo T."/>
            <person name="Currie J."/>
            <person name="Collura K."/>
            <person name="Luo M."/>
            <person name="Yang T."/>
            <person name="Ammiraju J.S.S."/>
            <person name="Engler F."/>
            <person name="Soderlund C."/>
            <person name="Wing R.A."/>
            <person name="Palmer L.E."/>
            <person name="de la Bastide M."/>
            <person name="Spiegel L."/>
            <person name="Nascimento L."/>
            <person name="Zutavern T."/>
            <person name="O'Shaughnessy A."/>
            <person name="Dike S."/>
            <person name="Dedhia N."/>
            <person name="Preston R."/>
            <person name="Balija V."/>
            <person name="McCombie W.R."/>
            <person name="Chow T."/>
            <person name="Chen H."/>
            <person name="Chung M."/>
            <person name="Chen C."/>
            <person name="Shaw J."/>
            <person name="Wu H."/>
            <person name="Hsiao K."/>
            <person name="Chao Y."/>
            <person name="Chu M."/>
            <person name="Cheng C."/>
            <person name="Hour A."/>
            <person name="Lee P."/>
            <person name="Lin S."/>
            <person name="Lin Y."/>
            <person name="Liou J."/>
            <person name="Liu S."/>
            <person name="Hsing Y."/>
            <person name="Raghuvanshi S."/>
            <person name="Mohanty A."/>
            <person name="Bharti A.K."/>
            <person name="Gaur A."/>
            <person name="Gupta V."/>
            <person name="Kumar D."/>
            <person name="Ravi V."/>
            <person name="Vij S."/>
            <person name="Kapur A."/>
            <person name="Khurana P."/>
            <person name="Khurana P."/>
            <person name="Khurana J.P."/>
            <person name="Tyagi A.K."/>
            <person name="Gaikwad K."/>
            <person name="Singh A."/>
            <person name="Dalal V."/>
            <person name="Srivastava S."/>
            <person name="Dixit A."/>
            <person name="Pal A.K."/>
            <person name="Ghazi I.A."/>
            <person name="Yadav M."/>
            <person name="Pandit A."/>
            <person name="Bhargava A."/>
            <person name="Sureshbabu K."/>
            <person name="Batra K."/>
            <person name="Sharma T.R."/>
            <person name="Mohapatra T."/>
            <person name="Singh N.K."/>
            <person name="Messing J."/>
            <person name="Nelson A.B."/>
            <person name="Fuks G."/>
            <person name="Kavchok S."/>
            <person name="Keizer G."/>
            <person name="Linton E."/>
            <person name="Llaca V."/>
            <person name="Song R."/>
            <person name="Tanyolac B."/>
            <person name="Young S."/>
            <person name="Ho-Il K."/>
            <person name="Hahn J.H."/>
            <person name="Sangsakoo G."/>
            <person name="Vanavichit A."/>
            <person name="de Mattos Luiz.A.T."/>
            <person name="Zimmer P.D."/>
            <person name="Malone G."/>
            <person name="Dellagostin O."/>
            <person name="de Oliveira A.C."/>
            <person name="Bevan M."/>
            <person name="Bancroft I."/>
            <person name="Minx P."/>
            <person name="Cordum H."/>
            <person name="Wilson R."/>
            <person name="Cheng Z."/>
            <person name="Jin W."/>
            <person name="Jiang J."/>
            <person name="Leong S.A."/>
            <person name="Iwama H."/>
            <person name="Gojobori T."/>
            <person name="Itoh T."/>
            <person name="Niimura Y."/>
            <person name="Fujii Y."/>
            <person name="Habara T."/>
            <person name="Sakai H."/>
            <person name="Sato Y."/>
            <person name="Wilson G."/>
            <person name="Kumar K."/>
            <person name="McCouch S."/>
            <person name="Juretic N."/>
            <person name="Hoen D."/>
            <person name="Wright S."/>
            <person name="Bruskiewich R."/>
            <person name="Bureau T."/>
            <person name="Miyao A."/>
            <person name="Hirochika H."/>
            <person name="Nishikawa T."/>
            <person name="Kadowaki K."/>
            <person name="Sugiura M."/>
            <person name="Burr B."/>
            <person name="Sasaki T."/>
        </authorList>
    </citation>
    <scope>NUCLEOTIDE SEQUENCE [LARGE SCALE GENOMIC DNA]</scope>
    <source>
        <strain evidence="2">cv. Nipponbare</strain>
    </source>
</reference>
<evidence type="ECO:0000313" key="2">
    <source>
        <dbReference type="Proteomes" id="UP000059680"/>
    </source>
</evidence>